<reference evidence="1" key="1">
    <citation type="journal article" date="2023" name="Mol. Ecol. Resour.">
        <title>Chromosome-level genome assembly of a triploid poplar Populus alba 'Berolinensis'.</title>
        <authorList>
            <person name="Chen S."/>
            <person name="Yu Y."/>
            <person name="Wang X."/>
            <person name="Wang S."/>
            <person name="Zhang T."/>
            <person name="Zhou Y."/>
            <person name="He R."/>
            <person name="Meng N."/>
            <person name="Wang Y."/>
            <person name="Liu W."/>
            <person name="Liu Z."/>
            <person name="Liu J."/>
            <person name="Guo Q."/>
            <person name="Huang H."/>
            <person name="Sederoff R.R."/>
            <person name="Wang G."/>
            <person name="Qu G."/>
            <person name="Chen S."/>
        </authorList>
    </citation>
    <scope>NUCLEOTIDE SEQUENCE</scope>
    <source>
        <strain evidence="1">SC-2020</strain>
    </source>
</reference>
<dbReference type="Proteomes" id="UP001164929">
    <property type="component" value="Chromosome 3"/>
</dbReference>
<accession>A0AAD6WBJ2</accession>
<gene>
    <name evidence="1" type="ORF">NC653_009389</name>
</gene>
<proteinExistence type="predicted"/>
<dbReference type="EMBL" id="JAQIZT010000003">
    <property type="protein sequence ID" value="KAJ7004524.1"/>
    <property type="molecule type" value="Genomic_DNA"/>
</dbReference>
<name>A0AAD6WBJ2_9ROSI</name>
<protein>
    <submittedName>
        <fullName evidence="1">Uncharacterized protein</fullName>
    </submittedName>
</protein>
<comment type="caution">
    <text evidence="1">The sequence shown here is derived from an EMBL/GenBank/DDBJ whole genome shotgun (WGS) entry which is preliminary data.</text>
</comment>
<evidence type="ECO:0000313" key="2">
    <source>
        <dbReference type="Proteomes" id="UP001164929"/>
    </source>
</evidence>
<evidence type="ECO:0000313" key="1">
    <source>
        <dbReference type="EMBL" id="KAJ7004524.1"/>
    </source>
</evidence>
<dbReference type="AlphaFoldDB" id="A0AAD6WBJ2"/>
<keyword evidence="2" id="KW-1185">Reference proteome</keyword>
<sequence length="90" mass="10038">MPVVTLELVSFGTLHLHLFAIPRTQNFSYRLVEDLASFIPSLLLPSCQQPIPLGFIFEVQRWVPSAAVLAVMNMKNMLTQGIQYTGTAFA</sequence>
<organism evidence="1 2">
    <name type="scientific">Populus alba x Populus x berolinensis</name>
    <dbReference type="NCBI Taxonomy" id="444605"/>
    <lineage>
        <taxon>Eukaryota</taxon>
        <taxon>Viridiplantae</taxon>
        <taxon>Streptophyta</taxon>
        <taxon>Embryophyta</taxon>
        <taxon>Tracheophyta</taxon>
        <taxon>Spermatophyta</taxon>
        <taxon>Magnoliopsida</taxon>
        <taxon>eudicotyledons</taxon>
        <taxon>Gunneridae</taxon>
        <taxon>Pentapetalae</taxon>
        <taxon>rosids</taxon>
        <taxon>fabids</taxon>
        <taxon>Malpighiales</taxon>
        <taxon>Salicaceae</taxon>
        <taxon>Saliceae</taxon>
        <taxon>Populus</taxon>
    </lineage>
</organism>